<dbReference type="Proteomes" id="UP001322277">
    <property type="component" value="Chromosome 2"/>
</dbReference>
<dbReference type="GeneID" id="87939868"/>
<gene>
    <name evidence="2" type="ORF">CDEST_03365</name>
</gene>
<evidence type="ECO:0000313" key="3">
    <source>
        <dbReference type="Proteomes" id="UP001322277"/>
    </source>
</evidence>
<reference evidence="3" key="1">
    <citation type="journal article" date="2023" name="bioRxiv">
        <title>Complete genome of the Medicago anthracnose fungus, Colletotrichum destructivum, reveals a mini-chromosome-like region within a core chromosome.</title>
        <authorList>
            <person name="Lapalu N."/>
            <person name="Simon A."/>
            <person name="Lu A."/>
            <person name="Plaumann P.-L."/>
            <person name="Amselem J."/>
            <person name="Pigne S."/>
            <person name="Auger A."/>
            <person name="Koch C."/>
            <person name="Dallery J.-F."/>
            <person name="O'Connell R.J."/>
        </authorList>
    </citation>
    <scope>NUCLEOTIDE SEQUENCE [LARGE SCALE GENOMIC DNA]</scope>
    <source>
        <strain evidence="3">CBS 520.97</strain>
    </source>
</reference>
<sequence length="365" mass="38676">MEAPDAARSSSPPRSPATGLDLPARLTDAISGPPPGTALFALARFEFETDKGNEGTKILMVEWDPSASPTALSPSSVSLVSSSKAWKVSWEGKANYLPASDNVIGTNKRVYFLLPPGAAIPPIVTITHPDGTVLITKPLPAIFPPGLVAGSSDVGARGILHTIWAKKRLSELEEEIEVEMKANVESVGLEMALQERQWIVAHFGVAPRNDAGENTTAAASQTLRNPVPPKPTPGGRLGEKLKGLKLATSAADLIAGSAGMTPFGGCFVPVHTTHADSWFADKDAHLHTISFSPASNDMAISSFSNFARQTIPDNPQPGGSISLDAVLNNSSFPSKRQDQEQEEDLFALPMSPRSPEMKRSPFSLG</sequence>
<feature type="compositionally biased region" description="Low complexity" evidence="1">
    <location>
        <begin position="1"/>
        <end position="12"/>
    </location>
</feature>
<feature type="region of interest" description="Disordered" evidence="1">
    <location>
        <begin position="211"/>
        <end position="236"/>
    </location>
</feature>
<accession>A0AAX4I4N0</accession>
<dbReference type="KEGG" id="cdet:87939868"/>
<organism evidence="2 3">
    <name type="scientific">Colletotrichum destructivum</name>
    <dbReference type="NCBI Taxonomy" id="34406"/>
    <lineage>
        <taxon>Eukaryota</taxon>
        <taxon>Fungi</taxon>
        <taxon>Dikarya</taxon>
        <taxon>Ascomycota</taxon>
        <taxon>Pezizomycotina</taxon>
        <taxon>Sordariomycetes</taxon>
        <taxon>Hypocreomycetidae</taxon>
        <taxon>Glomerellales</taxon>
        <taxon>Glomerellaceae</taxon>
        <taxon>Colletotrichum</taxon>
        <taxon>Colletotrichum destructivum species complex</taxon>
    </lineage>
</organism>
<protein>
    <submittedName>
        <fullName evidence="2">Uncharacterized protein</fullName>
    </submittedName>
</protein>
<name>A0AAX4I4N0_9PEZI</name>
<dbReference type="AlphaFoldDB" id="A0AAX4I4N0"/>
<feature type="region of interest" description="Disordered" evidence="1">
    <location>
        <begin position="329"/>
        <end position="365"/>
    </location>
</feature>
<proteinExistence type="predicted"/>
<keyword evidence="3" id="KW-1185">Reference proteome</keyword>
<dbReference type="EMBL" id="CP137306">
    <property type="protein sequence ID" value="WQF78351.1"/>
    <property type="molecule type" value="Genomic_DNA"/>
</dbReference>
<dbReference type="RefSeq" id="XP_062775575.1">
    <property type="nucleotide sequence ID" value="XM_062919524.1"/>
</dbReference>
<feature type="region of interest" description="Disordered" evidence="1">
    <location>
        <begin position="1"/>
        <end position="28"/>
    </location>
</feature>
<feature type="compositionally biased region" description="Polar residues" evidence="1">
    <location>
        <begin position="212"/>
        <end position="224"/>
    </location>
</feature>
<evidence type="ECO:0000256" key="1">
    <source>
        <dbReference type="SAM" id="MobiDB-lite"/>
    </source>
</evidence>
<evidence type="ECO:0000313" key="2">
    <source>
        <dbReference type="EMBL" id="WQF78351.1"/>
    </source>
</evidence>